<feature type="signal peptide" evidence="1">
    <location>
        <begin position="1"/>
        <end position="29"/>
    </location>
</feature>
<dbReference type="EMBL" id="CP070499">
    <property type="protein sequence ID" value="QSB15863.1"/>
    <property type="molecule type" value="Genomic_DNA"/>
</dbReference>
<dbReference type="PANTHER" id="PTHR31528">
    <property type="entry name" value="4-AMINO-5-HYDROXYMETHYL-2-METHYLPYRIMIDINE PHOSPHATE SYNTHASE THI11-RELATED"/>
    <property type="match status" value="1"/>
</dbReference>
<dbReference type="PANTHER" id="PTHR31528:SF15">
    <property type="entry name" value="RIBOFLAVIN-BINDING PROTEIN RIBY"/>
    <property type="match status" value="1"/>
</dbReference>
<dbReference type="RefSeq" id="WP_239678055.1">
    <property type="nucleotide sequence ID" value="NZ_CP070499.1"/>
</dbReference>
<proteinExistence type="predicted"/>
<feature type="chain" id="PRO_5034972408" evidence="1">
    <location>
        <begin position="30"/>
        <end position="343"/>
    </location>
</feature>
<accession>A0A895YKN1</accession>
<dbReference type="GO" id="GO:0009228">
    <property type="term" value="P:thiamine biosynthetic process"/>
    <property type="evidence" value="ECO:0007669"/>
    <property type="project" value="InterPro"/>
</dbReference>
<sequence>MDSSRQGRTRRLTTVVTTAATLLASAGCATTTESAPDERLDSVTYLTGFGTFGRDAYAYVAAERGYFADEGLEVDIQPGAGTIPNVTQTVAGQADFALSEFSGALIARTQGDVPPEFTVVAAIQQQTLFAIIALADSGITTPADLAGRTIGDAPGSVGPMLFPSYARLAGVDPDTVTVDNSFEPAQLPSLLATGTVDAIGQFLVGQPTIEAAADQPTVVLPFSDHLPDLYGIALVVSEEVANTDPDLVQRFTRALLRGLETTIADPDAAGQILQEWVPEMDGTVAAAEIRLMAPYVTTTDGPFGTMDEQRVAEHIAALTDAGAIPPGMTPSEVVTFPLVPGHE</sequence>
<reference evidence="3" key="1">
    <citation type="submission" date="2021-02" db="EMBL/GenBank/DDBJ databases">
        <title>Natrosporangium hydrolyticum gen. nov., sp. nov, a haloalkaliphilic actinobacterium from a soda solonchak soil.</title>
        <authorList>
            <person name="Sorokin D.Y."/>
            <person name="Khijniak T.V."/>
            <person name="Zakharycheva A.P."/>
            <person name="Boueva O.V."/>
            <person name="Ariskina E.V."/>
            <person name="Hahnke R.L."/>
            <person name="Bunk B."/>
            <person name="Sproer C."/>
            <person name="Schumann P."/>
            <person name="Evtushenko L.I."/>
            <person name="Kublanov I.V."/>
        </authorList>
    </citation>
    <scope>NUCLEOTIDE SEQUENCE</scope>
    <source>
        <strain evidence="3">DSM 106523</strain>
    </source>
</reference>
<dbReference type="SUPFAM" id="SSF53850">
    <property type="entry name" value="Periplasmic binding protein-like II"/>
    <property type="match status" value="1"/>
</dbReference>
<dbReference type="PROSITE" id="PS51257">
    <property type="entry name" value="PROKAR_LIPOPROTEIN"/>
    <property type="match status" value="1"/>
</dbReference>
<protein>
    <submittedName>
        <fullName evidence="3">ABC transporter substrate-binding protein</fullName>
    </submittedName>
</protein>
<dbReference type="Gene3D" id="3.40.190.10">
    <property type="entry name" value="Periplasmic binding protein-like II"/>
    <property type="match status" value="2"/>
</dbReference>
<evidence type="ECO:0000313" key="4">
    <source>
        <dbReference type="Proteomes" id="UP000662857"/>
    </source>
</evidence>
<keyword evidence="1" id="KW-0732">Signal</keyword>
<name>A0A895YKN1_9ACTN</name>
<organism evidence="3 4">
    <name type="scientific">Natronosporangium hydrolyticum</name>
    <dbReference type="NCBI Taxonomy" id="2811111"/>
    <lineage>
        <taxon>Bacteria</taxon>
        <taxon>Bacillati</taxon>
        <taxon>Actinomycetota</taxon>
        <taxon>Actinomycetes</taxon>
        <taxon>Micromonosporales</taxon>
        <taxon>Micromonosporaceae</taxon>
        <taxon>Natronosporangium</taxon>
    </lineage>
</organism>
<gene>
    <name evidence="3" type="ORF">JQS43_05895</name>
</gene>
<dbReference type="InterPro" id="IPR015168">
    <property type="entry name" value="SsuA/THI5"/>
</dbReference>
<keyword evidence="4" id="KW-1185">Reference proteome</keyword>
<feature type="domain" description="SsuA/THI5-like" evidence="2">
    <location>
        <begin position="58"/>
        <end position="269"/>
    </location>
</feature>
<dbReference type="KEGG" id="nhy:JQS43_05895"/>
<evidence type="ECO:0000313" key="3">
    <source>
        <dbReference type="EMBL" id="QSB15863.1"/>
    </source>
</evidence>
<evidence type="ECO:0000256" key="1">
    <source>
        <dbReference type="SAM" id="SignalP"/>
    </source>
</evidence>
<dbReference type="InterPro" id="IPR027939">
    <property type="entry name" value="NMT1/THI5"/>
</dbReference>
<dbReference type="Pfam" id="PF09084">
    <property type="entry name" value="NMT1"/>
    <property type="match status" value="1"/>
</dbReference>
<evidence type="ECO:0000259" key="2">
    <source>
        <dbReference type="Pfam" id="PF09084"/>
    </source>
</evidence>
<dbReference type="Proteomes" id="UP000662857">
    <property type="component" value="Chromosome"/>
</dbReference>
<dbReference type="AlphaFoldDB" id="A0A895YKN1"/>